<dbReference type="Pfam" id="PF00089">
    <property type="entry name" value="Trypsin"/>
    <property type="match status" value="1"/>
</dbReference>
<gene>
    <name evidence="3" type="ORF">AALO_G00258960</name>
</gene>
<evidence type="ECO:0000313" key="4">
    <source>
        <dbReference type="Proteomes" id="UP000823561"/>
    </source>
</evidence>
<name>A0AAV6FQ79_9TELE</name>
<dbReference type="SUPFAM" id="SSF50494">
    <property type="entry name" value="Trypsin-like serine proteases"/>
    <property type="match status" value="1"/>
</dbReference>
<dbReference type="Gene3D" id="2.40.10.10">
    <property type="entry name" value="Trypsin-like serine proteases"/>
    <property type="match status" value="2"/>
</dbReference>
<dbReference type="PANTHER" id="PTHR24253">
    <property type="entry name" value="TRANSMEMBRANE PROTEASE SERINE"/>
    <property type="match status" value="1"/>
</dbReference>
<keyword evidence="1" id="KW-1015">Disulfide bond</keyword>
<protein>
    <recommendedName>
        <fullName evidence="2">Peptidase S1 domain-containing protein</fullName>
    </recommendedName>
</protein>
<dbReference type="InterPro" id="IPR001254">
    <property type="entry name" value="Trypsin_dom"/>
</dbReference>
<dbReference type="InterPro" id="IPR018114">
    <property type="entry name" value="TRYPSIN_HIS"/>
</dbReference>
<organism evidence="3 4">
    <name type="scientific">Alosa alosa</name>
    <name type="common">allis shad</name>
    <dbReference type="NCBI Taxonomy" id="278164"/>
    <lineage>
        <taxon>Eukaryota</taxon>
        <taxon>Metazoa</taxon>
        <taxon>Chordata</taxon>
        <taxon>Craniata</taxon>
        <taxon>Vertebrata</taxon>
        <taxon>Euteleostomi</taxon>
        <taxon>Actinopterygii</taxon>
        <taxon>Neopterygii</taxon>
        <taxon>Teleostei</taxon>
        <taxon>Clupei</taxon>
        <taxon>Clupeiformes</taxon>
        <taxon>Clupeoidei</taxon>
        <taxon>Clupeidae</taxon>
        <taxon>Alosa</taxon>
    </lineage>
</organism>
<dbReference type="FunFam" id="2.40.10.10:FF:000182">
    <property type="entry name" value="Zgc:163079"/>
    <property type="match status" value="1"/>
</dbReference>
<proteinExistence type="predicted"/>
<evidence type="ECO:0000259" key="2">
    <source>
        <dbReference type="PROSITE" id="PS50240"/>
    </source>
</evidence>
<reference evidence="3" key="1">
    <citation type="submission" date="2020-10" db="EMBL/GenBank/DDBJ databases">
        <title>Chromosome-scale genome assembly of the Allis shad, Alosa alosa.</title>
        <authorList>
            <person name="Margot Z."/>
            <person name="Christophe K."/>
            <person name="Cabau C."/>
            <person name="Louis A."/>
            <person name="Berthelot C."/>
            <person name="Parey E."/>
            <person name="Roest Crollius H."/>
            <person name="Montfort J."/>
            <person name="Robinson-Rechavi M."/>
            <person name="Bucao C."/>
            <person name="Bouchez O."/>
            <person name="Gislard M."/>
            <person name="Lluch J."/>
            <person name="Milhes M."/>
            <person name="Lampietro C."/>
            <person name="Lopez Roques C."/>
            <person name="Donnadieu C."/>
            <person name="Braasch I."/>
            <person name="Desvignes T."/>
            <person name="Postlethwait J."/>
            <person name="Bobe J."/>
            <person name="Guiguen Y."/>
        </authorList>
    </citation>
    <scope>NUCLEOTIDE SEQUENCE</scope>
    <source>
        <strain evidence="3">M-15738</strain>
        <tissue evidence="3">Blood</tissue>
    </source>
</reference>
<dbReference type="GO" id="GO:0004252">
    <property type="term" value="F:serine-type endopeptidase activity"/>
    <property type="evidence" value="ECO:0007669"/>
    <property type="project" value="InterPro"/>
</dbReference>
<dbReference type="Proteomes" id="UP000823561">
    <property type="component" value="Chromosome 20"/>
</dbReference>
<evidence type="ECO:0000313" key="3">
    <source>
        <dbReference type="EMBL" id="KAG5264870.1"/>
    </source>
</evidence>
<feature type="domain" description="Peptidase S1" evidence="2">
    <location>
        <begin position="102"/>
        <end position="279"/>
    </location>
</feature>
<dbReference type="GO" id="GO:0006508">
    <property type="term" value="P:proteolysis"/>
    <property type="evidence" value="ECO:0007669"/>
    <property type="project" value="InterPro"/>
</dbReference>
<keyword evidence="4" id="KW-1185">Reference proteome</keyword>
<dbReference type="SMART" id="SM00020">
    <property type="entry name" value="Tryp_SPc"/>
    <property type="match status" value="1"/>
</dbReference>
<dbReference type="PROSITE" id="PS00134">
    <property type="entry name" value="TRYPSIN_HIS"/>
    <property type="match status" value="1"/>
</dbReference>
<dbReference type="PANTHER" id="PTHR24253:SF171">
    <property type="entry name" value="SERINE PROTEASE 56-LIKE"/>
    <property type="match status" value="1"/>
</dbReference>
<comment type="caution">
    <text evidence="3">The sequence shown here is derived from an EMBL/GenBank/DDBJ whole genome shotgun (WGS) entry which is preliminary data.</text>
</comment>
<dbReference type="CDD" id="cd00190">
    <property type="entry name" value="Tryp_SPc"/>
    <property type="match status" value="1"/>
</dbReference>
<accession>A0AAV6FQ79</accession>
<sequence length="279" mass="29469">MAVLDPIILESTQGCLSTRLGSSPTSTVTNQGLSSSPLLELVMMIASLVLPPLYTNSNIAPTSASSERADMEAPKIFEVTAPAYLKRGSADVCGRPPLNDRIVGGQDSLPGNWPWQASLQISGNHFCGGSLINKEWVLTAAHCFFGFKQSVKVNCGPCESVFPNGTPSWVTGWGKISERESLPNPGTLQEVEVPGNRQCQCVYGARLVTDKMICAGVKEGGKDACQGDSGGLMVSQQDSVWIQSGIVSFGYGCARPNYPGVYCTPGCLNTRLGSSPTSA</sequence>
<dbReference type="InterPro" id="IPR043504">
    <property type="entry name" value="Peptidase_S1_PA_chymotrypsin"/>
</dbReference>
<dbReference type="EMBL" id="JADWDJ010000020">
    <property type="protein sequence ID" value="KAG5264870.1"/>
    <property type="molecule type" value="Genomic_DNA"/>
</dbReference>
<dbReference type="PROSITE" id="PS50240">
    <property type="entry name" value="TRYPSIN_DOM"/>
    <property type="match status" value="1"/>
</dbReference>
<evidence type="ECO:0000256" key="1">
    <source>
        <dbReference type="ARBA" id="ARBA00023157"/>
    </source>
</evidence>
<dbReference type="AlphaFoldDB" id="A0AAV6FQ79"/>
<dbReference type="InterPro" id="IPR009003">
    <property type="entry name" value="Peptidase_S1_PA"/>
</dbReference>